<evidence type="ECO:0000256" key="4">
    <source>
        <dbReference type="ARBA" id="ARBA00022989"/>
    </source>
</evidence>
<comment type="caution">
    <text evidence="6">Lacks conserved residue(s) required for the propagation of feature annotation.</text>
</comment>
<keyword evidence="4 6" id="KW-1133">Transmembrane helix</keyword>
<feature type="transmembrane region" description="Helical" evidence="6">
    <location>
        <begin position="46"/>
        <end position="75"/>
    </location>
</feature>
<evidence type="ECO:0000256" key="3">
    <source>
        <dbReference type="ARBA" id="ARBA00022692"/>
    </source>
</evidence>
<feature type="transmembrane region" description="Helical" evidence="6">
    <location>
        <begin position="82"/>
        <end position="103"/>
    </location>
</feature>
<evidence type="ECO:0000313" key="9">
    <source>
        <dbReference type="Proteomes" id="UP001597264"/>
    </source>
</evidence>
<feature type="transmembrane region" description="Helical" evidence="6">
    <location>
        <begin position="7"/>
        <end position="26"/>
    </location>
</feature>
<dbReference type="EMBL" id="JBHTLR010000007">
    <property type="protein sequence ID" value="MFD1216574.1"/>
    <property type="molecule type" value="Genomic_DNA"/>
</dbReference>
<keyword evidence="2 6" id="KW-1003">Cell membrane</keyword>
<evidence type="ECO:0000256" key="5">
    <source>
        <dbReference type="ARBA" id="ARBA00023136"/>
    </source>
</evidence>
<evidence type="ECO:0000256" key="6">
    <source>
        <dbReference type="RuleBase" id="RU366058"/>
    </source>
</evidence>
<comment type="subcellular location">
    <subcellularLocation>
        <location evidence="1 6">Cell membrane</location>
        <topology evidence="1 6">Multi-pass membrane protein</topology>
    </subcellularLocation>
</comment>
<comment type="caution">
    <text evidence="8">The sequence shown here is derived from an EMBL/GenBank/DDBJ whole genome shotgun (WGS) entry which is preliminary data.</text>
</comment>
<evidence type="ECO:0000313" key="8">
    <source>
        <dbReference type="EMBL" id="MFD1216574.1"/>
    </source>
</evidence>
<dbReference type="RefSeq" id="WP_230438683.1">
    <property type="nucleotide sequence ID" value="NZ_CP087715.1"/>
</dbReference>
<feature type="domain" description="VTT" evidence="7">
    <location>
        <begin position="62"/>
        <end position="180"/>
    </location>
</feature>
<gene>
    <name evidence="8" type="ORF">ACFQ2X_08195</name>
</gene>
<sequence length="234" mass="25930">MKYSPIWLLVICTAAVGAALGILHYFNLDDEILRLLQWLDTLGWQAGVWFMLIIAAAIVFLLPGVVFTMGAGFVFGVAKGTLYVVLGTVLGAAIAFLIARYLFGQRVSNWVLSKVRPPNLGEILRDEGWRMVMLTRMVPLFPFKLSNYFFGLTPLRFRDFVIGNLFGVIPITVNNVYIGSIAADITSIGTARNARTPVEWTLYGLGFLLAIIAIIGLTRMARRALKQKIDEGDL</sequence>
<evidence type="ECO:0000256" key="2">
    <source>
        <dbReference type="ARBA" id="ARBA00022475"/>
    </source>
</evidence>
<keyword evidence="5 6" id="KW-0472">Membrane</keyword>
<dbReference type="Pfam" id="PF09335">
    <property type="entry name" value="VTT_dom"/>
    <property type="match status" value="1"/>
</dbReference>
<reference evidence="9" key="1">
    <citation type="journal article" date="2019" name="Int. J. Syst. Evol. Microbiol.">
        <title>The Global Catalogue of Microorganisms (GCM) 10K type strain sequencing project: providing services to taxonomists for standard genome sequencing and annotation.</title>
        <authorList>
            <consortium name="The Broad Institute Genomics Platform"/>
            <consortium name="The Broad Institute Genome Sequencing Center for Infectious Disease"/>
            <person name="Wu L."/>
            <person name="Ma J."/>
        </authorList>
    </citation>
    <scope>NUCLEOTIDE SEQUENCE [LARGE SCALE GENOMIC DNA]</scope>
    <source>
        <strain evidence="9">CCUG 54356</strain>
    </source>
</reference>
<dbReference type="InterPro" id="IPR032816">
    <property type="entry name" value="VTT_dom"/>
</dbReference>
<dbReference type="PANTHER" id="PTHR12677">
    <property type="entry name" value="GOLGI APPARATUS MEMBRANE PROTEIN TVP38-RELATED"/>
    <property type="match status" value="1"/>
</dbReference>
<keyword evidence="3 6" id="KW-0812">Transmembrane</keyword>
<proteinExistence type="inferred from homology"/>
<evidence type="ECO:0000259" key="7">
    <source>
        <dbReference type="Pfam" id="PF09335"/>
    </source>
</evidence>
<accession>A0ABW3UAZ5</accession>
<name>A0ABW3UAZ5_9GAMM</name>
<feature type="transmembrane region" description="Helical" evidence="6">
    <location>
        <begin position="200"/>
        <end position="218"/>
    </location>
</feature>
<evidence type="ECO:0000256" key="1">
    <source>
        <dbReference type="ARBA" id="ARBA00004651"/>
    </source>
</evidence>
<protein>
    <recommendedName>
        <fullName evidence="6">TVP38/TMEM64 family membrane protein</fullName>
    </recommendedName>
</protein>
<dbReference type="PANTHER" id="PTHR12677:SF59">
    <property type="entry name" value="GOLGI APPARATUS MEMBRANE PROTEIN TVP38-RELATED"/>
    <property type="match status" value="1"/>
</dbReference>
<organism evidence="8 9">
    <name type="scientific">Microbulbifer celer</name>
    <dbReference type="NCBI Taxonomy" id="435905"/>
    <lineage>
        <taxon>Bacteria</taxon>
        <taxon>Pseudomonadati</taxon>
        <taxon>Pseudomonadota</taxon>
        <taxon>Gammaproteobacteria</taxon>
        <taxon>Cellvibrionales</taxon>
        <taxon>Microbulbiferaceae</taxon>
        <taxon>Microbulbifer</taxon>
    </lineage>
</organism>
<comment type="similarity">
    <text evidence="6">Belongs to the TVP38/TMEM64 family.</text>
</comment>
<dbReference type="Proteomes" id="UP001597264">
    <property type="component" value="Unassembled WGS sequence"/>
</dbReference>
<dbReference type="InterPro" id="IPR015414">
    <property type="entry name" value="TMEM64"/>
</dbReference>
<keyword evidence="9" id="KW-1185">Reference proteome</keyword>